<gene>
    <name evidence="1" type="ORF">BE21_17890</name>
</gene>
<dbReference type="AlphaFoldDB" id="A0A150TXM0"/>
<sequence length="194" mass="21665">MNLTDLLIDWLNGLPEEVRFAVEGRLRMRGPDWLYRDTSNDDDESVIKALRAADDAQVRGVAGVITAVLNEPTATDDAKRWTEMKRRWDEVCSMVTYDRQLKRYVLRGVEYEVELGARIPDGGFARPGGSNYCIRRAADGVEVARLEAFDSVSAPQDGVVPVVYAAAGDSFGRDDAVQIYHCWRAVHKKQGTSV</sequence>
<evidence type="ECO:0000313" key="2">
    <source>
        <dbReference type="Proteomes" id="UP000075502"/>
    </source>
</evidence>
<name>A0A150TXM0_SORCE</name>
<protein>
    <submittedName>
        <fullName evidence="1">Uncharacterized protein</fullName>
    </submittedName>
</protein>
<proteinExistence type="predicted"/>
<accession>A0A150TXM0</accession>
<organism evidence="1 2">
    <name type="scientific">Sorangium cellulosum</name>
    <name type="common">Polyangium cellulosum</name>
    <dbReference type="NCBI Taxonomy" id="56"/>
    <lineage>
        <taxon>Bacteria</taxon>
        <taxon>Pseudomonadati</taxon>
        <taxon>Myxococcota</taxon>
        <taxon>Polyangia</taxon>
        <taxon>Polyangiales</taxon>
        <taxon>Polyangiaceae</taxon>
        <taxon>Sorangium</taxon>
    </lineage>
</organism>
<reference evidence="1 2" key="1">
    <citation type="submission" date="2014-02" db="EMBL/GenBank/DDBJ databases">
        <title>The small core and large imbalanced accessory genome model reveals a collaborative survival strategy of Sorangium cellulosum strains in nature.</title>
        <authorList>
            <person name="Han K."/>
            <person name="Peng R."/>
            <person name="Blom J."/>
            <person name="Li Y.-Z."/>
        </authorList>
    </citation>
    <scope>NUCLEOTIDE SEQUENCE [LARGE SCALE GENOMIC DNA]</scope>
    <source>
        <strain evidence="1 2">So0007-03</strain>
    </source>
</reference>
<dbReference type="EMBL" id="JEME01000679">
    <property type="protein sequence ID" value="KYG09449.1"/>
    <property type="molecule type" value="Genomic_DNA"/>
</dbReference>
<evidence type="ECO:0000313" key="1">
    <source>
        <dbReference type="EMBL" id="KYG09449.1"/>
    </source>
</evidence>
<dbReference type="Proteomes" id="UP000075502">
    <property type="component" value="Unassembled WGS sequence"/>
</dbReference>
<comment type="caution">
    <text evidence="1">The sequence shown here is derived from an EMBL/GenBank/DDBJ whole genome shotgun (WGS) entry which is preliminary data.</text>
</comment>